<evidence type="ECO:0000313" key="1">
    <source>
        <dbReference type="EMBL" id="KAG8643533.1"/>
    </source>
</evidence>
<dbReference type="EMBL" id="CM004397">
    <property type="protein sequence ID" value="KAG8643533.1"/>
    <property type="molecule type" value="Genomic_DNA"/>
</dbReference>
<keyword evidence="2" id="KW-1185">Reference proteome</keyword>
<accession>A0ACB7GVK5</accession>
<name>A0ACB7GVK5_MANES</name>
<protein>
    <submittedName>
        <fullName evidence="1">Uncharacterized protein</fullName>
    </submittedName>
</protein>
<sequence>MVCFSLSLFLSVCVLLHGCGSYVHFQKNVCFDGFQLQALMMRSLVKLLMILMSQPAASLTTLLYYSNHLPRNLTLERLVRRELLHEENYLFNFLISILSCFW</sequence>
<evidence type="ECO:0000313" key="2">
    <source>
        <dbReference type="Proteomes" id="UP000091857"/>
    </source>
</evidence>
<reference evidence="2" key="1">
    <citation type="journal article" date="2016" name="Nat. Biotechnol.">
        <title>Sequencing wild and cultivated cassava and related species reveals extensive interspecific hybridization and genetic diversity.</title>
        <authorList>
            <person name="Bredeson J.V."/>
            <person name="Lyons J.B."/>
            <person name="Prochnik S.E."/>
            <person name="Wu G.A."/>
            <person name="Ha C.M."/>
            <person name="Edsinger-Gonzales E."/>
            <person name="Grimwood J."/>
            <person name="Schmutz J."/>
            <person name="Rabbi I.Y."/>
            <person name="Egesi C."/>
            <person name="Nauluvula P."/>
            <person name="Lebot V."/>
            <person name="Ndunguru J."/>
            <person name="Mkamilo G."/>
            <person name="Bart R.S."/>
            <person name="Setter T.L."/>
            <person name="Gleadow R.M."/>
            <person name="Kulakow P."/>
            <person name="Ferguson M.E."/>
            <person name="Rounsley S."/>
            <person name="Rokhsar D.S."/>
        </authorList>
    </citation>
    <scope>NUCLEOTIDE SEQUENCE [LARGE SCALE GENOMIC DNA]</scope>
    <source>
        <strain evidence="2">cv. AM560-2</strain>
    </source>
</reference>
<gene>
    <name evidence="1" type="ORF">MANES_11G045700v8</name>
</gene>
<organism evidence="1 2">
    <name type="scientific">Manihot esculenta</name>
    <name type="common">Cassava</name>
    <name type="synonym">Jatropha manihot</name>
    <dbReference type="NCBI Taxonomy" id="3983"/>
    <lineage>
        <taxon>Eukaryota</taxon>
        <taxon>Viridiplantae</taxon>
        <taxon>Streptophyta</taxon>
        <taxon>Embryophyta</taxon>
        <taxon>Tracheophyta</taxon>
        <taxon>Spermatophyta</taxon>
        <taxon>Magnoliopsida</taxon>
        <taxon>eudicotyledons</taxon>
        <taxon>Gunneridae</taxon>
        <taxon>Pentapetalae</taxon>
        <taxon>rosids</taxon>
        <taxon>fabids</taxon>
        <taxon>Malpighiales</taxon>
        <taxon>Euphorbiaceae</taxon>
        <taxon>Crotonoideae</taxon>
        <taxon>Manihoteae</taxon>
        <taxon>Manihot</taxon>
    </lineage>
</organism>
<comment type="caution">
    <text evidence="1">The sequence shown here is derived from an EMBL/GenBank/DDBJ whole genome shotgun (WGS) entry which is preliminary data.</text>
</comment>
<proteinExistence type="predicted"/>
<dbReference type="Proteomes" id="UP000091857">
    <property type="component" value="Chromosome 11"/>
</dbReference>